<dbReference type="Gene3D" id="2.40.50.770">
    <property type="entry name" value="RecQ-mediated genome instability protein Rmi1, C-terminal domain"/>
    <property type="match status" value="1"/>
</dbReference>
<sequence length="199" mass="22586">MEALKSQDLTKVRPESLRAVLGPFKPAAESLPPYSSALEADTVFQIVEVRDTTKSNIAYIERLVELIDANEGFYDRQNRSKPTRQKVIRSADVNGDAHEHLPPPVYSSMYRLTLQDAHGNLCYAYEIEPLPFLRATADLYPIKLGSKLLVYKGTTVMLNATLHLGANTCRFLGGELPHMNYKLYQRELEKFKHQIDYIA</sequence>
<organism evidence="2 3">
    <name type="scientific">Ogataea philodendri</name>
    <dbReference type="NCBI Taxonomy" id="1378263"/>
    <lineage>
        <taxon>Eukaryota</taxon>
        <taxon>Fungi</taxon>
        <taxon>Dikarya</taxon>
        <taxon>Ascomycota</taxon>
        <taxon>Saccharomycotina</taxon>
        <taxon>Pichiomycetes</taxon>
        <taxon>Pichiales</taxon>
        <taxon>Pichiaceae</taxon>
        <taxon>Ogataea</taxon>
    </lineage>
</organism>
<dbReference type="GeneID" id="70235175"/>
<name>A0A9P8P884_9ASCO</name>
<proteinExistence type="predicted"/>
<accession>A0A9P8P884</accession>
<dbReference type="Pfam" id="PF08585">
    <property type="entry name" value="RMI1_N_C"/>
    <property type="match status" value="1"/>
</dbReference>
<feature type="domain" description="RecQ mediated genome instability protein 1 OB-fold" evidence="1">
    <location>
        <begin position="37"/>
        <end position="180"/>
    </location>
</feature>
<reference evidence="2" key="1">
    <citation type="journal article" date="2021" name="Open Biol.">
        <title>Shared evolutionary footprints suggest mitochondrial oxidative damage underlies multiple complex I losses in fungi.</title>
        <authorList>
            <person name="Schikora-Tamarit M.A."/>
            <person name="Marcet-Houben M."/>
            <person name="Nosek J."/>
            <person name="Gabaldon T."/>
        </authorList>
    </citation>
    <scope>NUCLEOTIDE SEQUENCE</scope>
    <source>
        <strain evidence="2">CBS6075</strain>
    </source>
</reference>
<keyword evidence="3" id="KW-1185">Reference proteome</keyword>
<gene>
    <name evidence="2" type="ORF">OGAPHI_003208</name>
</gene>
<dbReference type="AlphaFoldDB" id="A0A9P8P884"/>
<evidence type="ECO:0000313" key="3">
    <source>
        <dbReference type="Proteomes" id="UP000769157"/>
    </source>
</evidence>
<comment type="caution">
    <text evidence="2">The sequence shown here is derived from an EMBL/GenBank/DDBJ whole genome shotgun (WGS) entry which is preliminary data.</text>
</comment>
<dbReference type="OrthoDB" id="341511at2759"/>
<evidence type="ECO:0000259" key="1">
    <source>
        <dbReference type="Pfam" id="PF08585"/>
    </source>
</evidence>
<dbReference type="InterPro" id="IPR013894">
    <property type="entry name" value="RMI1_OB"/>
</dbReference>
<dbReference type="InterPro" id="IPR042470">
    <property type="entry name" value="RMI1_N_C_sf"/>
</dbReference>
<reference evidence="2" key="2">
    <citation type="submission" date="2021-01" db="EMBL/GenBank/DDBJ databases">
        <authorList>
            <person name="Schikora-Tamarit M.A."/>
        </authorList>
    </citation>
    <scope>NUCLEOTIDE SEQUENCE</scope>
    <source>
        <strain evidence="2">CBS6075</strain>
    </source>
</reference>
<dbReference type="EMBL" id="JAEUBE010000199">
    <property type="protein sequence ID" value="KAH3666759.1"/>
    <property type="molecule type" value="Genomic_DNA"/>
</dbReference>
<dbReference type="Proteomes" id="UP000769157">
    <property type="component" value="Unassembled WGS sequence"/>
</dbReference>
<evidence type="ECO:0000313" key="2">
    <source>
        <dbReference type="EMBL" id="KAH3666759.1"/>
    </source>
</evidence>
<dbReference type="RefSeq" id="XP_046061715.1">
    <property type="nucleotide sequence ID" value="XM_046204163.1"/>
</dbReference>
<protein>
    <recommendedName>
        <fullName evidence="1">RecQ mediated genome instability protein 1 OB-fold domain-containing protein</fullName>
    </recommendedName>
</protein>